<proteinExistence type="predicted"/>
<dbReference type="Proteomes" id="UP000887567">
    <property type="component" value="Unplaced"/>
</dbReference>
<evidence type="ECO:0000256" key="2">
    <source>
        <dbReference type="SAM" id="Phobius"/>
    </source>
</evidence>
<keyword evidence="2" id="KW-1133">Transmembrane helix</keyword>
<dbReference type="CDD" id="cd00022">
    <property type="entry name" value="BIR"/>
    <property type="match status" value="1"/>
</dbReference>
<sequence>MGKKLKLFGLAVIGILFAVVYPKVKKNYDKYVKPHMPIVAKVFNTAKEFNILGYHIPWRYILPVFALFIAYKLYKRRKRRKQEEEERLRRTQRYMTEEEVPSKTTTTSIVEKKEAPAPVTAVPPAPVAPKAEQQQSIDTNDQAQVGNRVRTFNFWPATSSANVFDLARAGFVFTGRDDVVECFKCKGTLKQWKVDDKAILAHKEFYPDCEFAKGVETDSDVLTRLFNLHDVNEGVAKRLKQLQTVQSKSKNVDPANKHLGELQKRLDTTERTMHLVMKQMEAVTKCLAKTLADDPALSGDQSLAEITEGLVNLKESNV</sequence>
<dbReference type="Gene3D" id="1.10.1170.10">
    <property type="entry name" value="Inhibitor Of Apoptosis Protein (2mihbC-IAP-1), Chain A"/>
    <property type="match status" value="1"/>
</dbReference>
<dbReference type="AlphaFoldDB" id="A0A913X1R2"/>
<dbReference type="GeneID" id="110236384"/>
<feature type="region of interest" description="Disordered" evidence="1">
    <location>
        <begin position="81"/>
        <end position="142"/>
    </location>
</feature>
<dbReference type="GO" id="GO:0061630">
    <property type="term" value="F:ubiquitin protein ligase activity"/>
    <property type="evidence" value="ECO:0007669"/>
    <property type="project" value="TreeGrafter"/>
</dbReference>
<keyword evidence="2" id="KW-0812">Transmembrane</keyword>
<organism evidence="3 4">
    <name type="scientific">Exaiptasia diaphana</name>
    <name type="common">Tropical sea anemone</name>
    <name type="synonym">Aiptasia pulchella</name>
    <dbReference type="NCBI Taxonomy" id="2652724"/>
    <lineage>
        <taxon>Eukaryota</taxon>
        <taxon>Metazoa</taxon>
        <taxon>Cnidaria</taxon>
        <taxon>Anthozoa</taxon>
        <taxon>Hexacorallia</taxon>
        <taxon>Actiniaria</taxon>
        <taxon>Aiptasiidae</taxon>
        <taxon>Exaiptasia</taxon>
    </lineage>
</organism>
<dbReference type="GO" id="GO:0043066">
    <property type="term" value="P:negative regulation of apoptotic process"/>
    <property type="evidence" value="ECO:0007669"/>
    <property type="project" value="TreeGrafter"/>
</dbReference>
<evidence type="ECO:0000313" key="3">
    <source>
        <dbReference type="EnsemblMetazoa" id="XP_020897561.1"/>
    </source>
</evidence>
<feature type="compositionally biased region" description="Polar residues" evidence="1">
    <location>
        <begin position="132"/>
        <end position="142"/>
    </location>
</feature>
<protein>
    <submittedName>
        <fullName evidence="3">Uncharacterized protein</fullName>
    </submittedName>
</protein>
<keyword evidence="4" id="KW-1185">Reference proteome</keyword>
<dbReference type="GO" id="GO:0043027">
    <property type="term" value="F:cysteine-type endopeptidase inhibitor activity involved in apoptotic process"/>
    <property type="evidence" value="ECO:0007669"/>
    <property type="project" value="TreeGrafter"/>
</dbReference>
<dbReference type="SMART" id="SM00238">
    <property type="entry name" value="BIR"/>
    <property type="match status" value="1"/>
</dbReference>
<evidence type="ECO:0000256" key="1">
    <source>
        <dbReference type="SAM" id="MobiDB-lite"/>
    </source>
</evidence>
<feature type="transmembrane region" description="Helical" evidence="2">
    <location>
        <begin position="56"/>
        <end position="74"/>
    </location>
</feature>
<dbReference type="KEGG" id="epa:110236384"/>
<dbReference type="GO" id="GO:0031398">
    <property type="term" value="P:positive regulation of protein ubiquitination"/>
    <property type="evidence" value="ECO:0007669"/>
    <property type="project" value="TreeGrafter"/>
</dbReference>
<dbReference type="OMA" id="MEAVTKC"/>
<dbReference type="PROSITE" id="PS50143">
    <property type="entry name" value="BIR_REPEAT_2"/>
    <property type="match status" value="1"/>
</dbReference>
<dbReference type="GO" id="GO:0005737">
    <property type="term" value="C:cytoplasm"/>
    <property type="evidence" value="ECO:0007669"/>
    <property type="project" value="TreeGrafter"/>
</dbReference>
<dbReference type="InterPro" id="IPR050784">
    <property type="entry name" value="IAP"/>
</dbReference>
<dbReference type="PANTHER" id="PTHR10044">
    <property type="entry name" value="INHIBITOR OF APOPTOSIS"/>
    <property type="match status" value="1"/>
</dbReference>
<dbReference type="PANTHER" id="PTHR10044:SF139">
    <property type="entry name" value="DEATH-ASSOCIATED INHIBITOR OF APOPTOSIS 2"/>
    <property type="match status" value="1"/>
</dbReference>
<dbReference type="RefSeq" id="XP_020897561.1">
    <property type="nucleotide sequence ID" value="XM_021041902.2"/>
</dbReference>
<dbReference type="GO" id="GO:0005634">
    <property type="term" value="C:nucleus"/>
    <property type="evidence" value="ECO:0007669"/>
    <property type="project" value="TreeGrafter"/>
</dbReference>
<name>A0A913X1R2_EXADI</name>
<dbReference type="Pfam" id="PF00653">
    <property type="entry name" value="BIR"/>
    <property type="match status" value="1"/>
</dbReference>
<dbReference type="EnsemblMetazoa" id="XM_021041902.2">
    <property type="protein sequence ID" value="XP_020897561.1"/>
    <property type="gene ID" value="LOC110236384"/>
</dbReference>
<accession>A0A913X1R2</accession>
<dbReference type="InterPro" id="IPR001370">
    <property type="entry name" value="BIR_rpt"/>
</dbReference>
<dbReference type="SUPFAM" id="SSF57924">
    <property type="entry name" value="Inhibitor of apoptosis (IAP) repeat"/>
    <property type="match status" value="1"/>
</dbReference>
<evidence type="ECO:0000313" key="4">
    <source>
        <dbReference type="Proteomes" id="UP000887567"/>
    </source>
</evidence>
<reference evidence="3" key="1">
    <citation type="submission" date="2022-11" db="UniProtKB">
        <authorList>
            <consortium name="EnsemblMetazoa"/>
        </authorList>
    </citation>
    <scope>IDENTIFICATION</scope>
</reference>
<dbReference type="GO" id="GO:0051726">
    <property type="term" value="P:regulation of cell cycle"/>
    <property type="evidence" value="ECO:0007669"/>
    <property type="project" value="TreeGrafter"/>
</dbReference>
<dbReference type="OrthoDB" id="4034597at2759"/>
<keyword evidence="2" id="KW-0472">Membrane</keyword>